<dbReference type="Pfam" id="PF01935">
    <property type="entry name" value="DUF87"/>
    <property type="match status" value="1"/>
</dbReference>
<comment type="caution">
    <text evidence="3">The sequence shown here is derived from an EMBL/GenBank/DDBJ whole genome shotgun (WGS) entry which is preliminary data.</text>
</comment>
<keyword evidence="4" id="KW-1185">Reference proteome</keyword>
<dbReference type="InterPro" id="IPR027417">
    <property type="entry name" value="P-loop_NTPase"/>
</dbReference>
<dbReference type="RefSeq" id="WP_191843986.1">
    <property type="nucleotide sequence ID" value="NZ_BONG01000079.1"/>
</dbReference>
<organism evidence="3 4">
    <name type="scientific">Catellatospora chokoriensis</name>
    <dbReference type="NCBI Taxonomy" id="310353"/>
    <lineage>
        <taxon>Bacteria</taxon>
        <taxon>Bacillati</taxon>
        <taxon>Actinomycetota</taxon>
        <taxon>Actinomycetes</taxon>
        <taxon>Micromonosporales</taxon>
        <taxon>Micromonosporaceae</taxon>
        <taxon>Catellatospora</taxon>
    </lineage>
</organism>
<feature type="domain" description="Helicase HerA central" evidence="2">
    <location>
        <begin position="418"/>
        <end position="497"/>
    </location>
</feature>
<dbReference type="SUPFAM" id="SSF52540">
    <property type="entry name" value="P-loop containing nucleoside triphosphate hydrolases"/>
    <property type="match status" value="1"/>
</dbReference>
<dbReference type="InterPro" id="IPR051162">
    <property type="entry name" value="T4SS_component"/>
</dbReference>
<keyword evidence="1" id="KW-1133">Transmembrane helix</keyword>
<dbReference type="PANTHER" id="PTHR30121:SF6">
    <property type="entry name" value="SLR6007 PROTEIN"/>
    <property type="match status" value="1"/>
</dbReference>
<reference evidence="3 4" key="1">
    <citation type="submission" date="2021-01" db="EMBL/GenBank/DDBJ databases">
        <title>Whole genome shotgun sequence of Catellatospora chokoriensis NBRC 107358.</title>
        <authorList>
            <person name="Komaki H."/>
            <person name="Tamura T."/>
        </authorList>
    </citation>
    <scope>NUCLEOTIDE SEQUENCE [LARGE SCALE GENOMIC DNA]</scope>
    <source>
        <strain evidence="3 4">NBRC 107358</strain>
    </source>
</reference>
<evidence type="ECO:0000313" key="4">
    <source>
        <dbReference type="Proteomes" id="UP000619293"/>
    </source>
</evidence>
<evidence type="ECO:0000313" key="3">
    <source>
        <dbReference type="EMBL" id="GIF94038.1"/>
    </source>
</evidence>
<dbReference type="CDD" id="cd01127">
    <property type="entry name" value="TrwB_TraG_TraD_VirD4"/>
    <property type="match status" value="2"/>
</dbReference>
<evidence type="ECO:0000256" key="1">
    <source>
        <dbReference type="SAM" id="Phobius"/>
    </source>
</evidence>
<sequence>MSGLVRTSYVQAPDPARKLSDAVTSAVDWCAARPWLLLVAAVVVLGAAAGRVGWLRHADGLLQANARQITIVPPPQVDPAGITAFWAALAPLLGRRRWRLWRPRPHVAWEYRWAGRELTIVLWVPGTVRIPPVLAAVRGAWPGVTATVADAGRPLSQREGKPVVAAAGTALVPVMPAWYPLLTDHDTDPLRAVVAAAAGLKDSETACVQVLARPASLRQVRQLRRGVAALRTGRSPTGPLDPGRWLGWVLDGVDGLISPSRHPHSGAGVSQQALLAVDPQRDRDARAGVDKLAGSQWETAIRIAVAHHGSPDRPPGNTARRRLVTTVESLVGAAGPWAGRNRLRRMRIRHPAEVVLARSLRHGFVLNAVELGSLAAVPHDLAVPGLLRARAKTMPAPVDVPTGGRDMKVLGKAEWGGHPVALPVVDARQHVHILGSTGSGKSTLMLNMILDDINAGRGAVVIDPKGDLVRDVLDRLPAKKAKKVVLIDPDTNTGTTLNPLLGDDPDLVVDNVVSIFSRIFQKHWGPRIDDVLRVSCLTLMRHANATLTLVPPLLNDRAFRLRFTQELTDPEGLRGFWEWFEATPPAVRTQVIGPVQARLRSVLLRPFVRRTLGTPFNSFDMGEILDGGVLLARLPKGVIGEDTSRLMGSFVLASAWQAATARIRLDEHARRDSVAYVDECHNFLNLPGAVGDMLAEARGYRFGLVLAHQNLTQLPRETQLALSANARSKVFFSSSPEDAVQLAKHTMPELDEHDLSHLDAFRAAARLLVGNRETAAFVLRTNPAPPPVGESTAVRQEITAASRGRRTAAIARLAGIGRSDADVTDDVADA</sequence>
<dbReference type="InterPro" id="IPR002789">
    <property type="entry name" value="HerA_central"/>
</dbReference>
<name>A0A8J3KC42_9ACTN</name>
<dbReference type="PANTHER" id="PTHR30121">
    <property type="entry name" value="UNCHARACTERIZED PROTEIN YJGR-RELATED"/>
    <property type="match status" value="1"/>
</dbReference>
<keyword evidence="1" id="KW-0812">Transmembrane</keyword>
<keyword evidence="1" id="KW-0472">Membrane</keyword>
<proteinExistence type="predicted"/>
<evidence type="ECO:0000259" key="2">
    <source>
        <dbReference type="Pfam" id="PF01935"/>
    </source>
</evidence>
<dbReference type="Gene3D" id="3.40.50.300">
    <property type="entry name" value="P-loop containing nucleotide triphosphate hydrolases"/>
    <property type="match status" value="2"/>
</dbReference>
<dbReference type="Proteomes" id="UP000619293">
    <property type="component" value="Unassembled WGS sequence"/>
</dbReference>
<dbReference type="EMBL" id="BONG01000079">
    <property type="protein sequence ID" value="GIF94038.1"/>
    <property type="molecule type" value="Genomic_DNA"/>
</dbReference>
<protein>
    <recommendedName>
        <fullName evidence="2">Helicase HerA central domain-containing protein</fullName>
    </recommendedName>
</protein>
<gene>
    <name evidence="3" type="ORF">Cch02nite_74820</name>
</gene>
<accession>A0A8J3KC42</accession>
<dbReference type="AlphaFoldDB" id="A0A8J3KC42"/>
<feature type="transmembrane region" description="Helical" evidence="1">
    <location>
        <begin position="35"/>
        <end position="56"/>
    </location>
</feature>